<keyword evidence="5 7" id="KW-0687">Ribonucleoprotein</keyword>
<evidence type="ECO:0000256" key="7">
    <source>
        <dbReference type="HAMAP-Rule" id="MF_01337"/>
    </source>
</evidence>
<dbReference type="InterPro" id="IPR005484">
    <property type="entry name" value="Ribosomal_uL18_bac/plant/anim"/>
</dbReference>
<comment type="similarity">
    <text evidence="1 7">Belongs to the universal ribosomal protein uL18 family.</text>
</comment>
<dbReference type="PANTHER" id="PTHR12899:SF3">
    <property type="entry name" value="LARGE RIBOSOMAL SUBUNIT PROTEIN UL18M"/>
    <property type="match status" value="1"/>
</dbReference>
<dbReference type="NCBIfam" id="TIGR00060">
    <property type="entry name" value="L18_bact"/>
    <property type="match status" value="1"/>
</dbReference>
<evidence type="ECO:0000256" key="1">
    <source>
        <dbReference type="ARBA" id="ARBA00007116"/>
    </source>
</evidence>
<reference evidence="8 9" key="1">
    <citation type="journal article" date="2016" name="Nat. Commun.">
        <title>Thousands of microbial genomes shed light on interconnected biogeochemical processes in an aquifer system.</title>
        <authorList>
            <person name="Anantharaman K."/>
            <person name="Brown C.T."/>
            <person name="Hug L.A."/>
            <person name="Sharon I."/>
            <person name="Castelle C.J."/>
            <person name="Probst A.J."/>
            <person name="Thomas B.C."/>
            <person name="Singh A."/>
            <person name="Wilkins M.J."/>
            <person name="Karaoz U."/>
            <person name="Brodie E.L."/>
            <person name="Williams K.H."/>
            <person name="Hubbard S.S."/>
            <person name="Banfield J.F."/>
        </authorList>
    </citation>
    <scope>NUCLEOTIDE SEQUENCE [LARGE SCALE GENOMIC DNA]</scope>
</reference>
<evidence type="ECO:0000256" key="5">
    <source>
        <dbReference type="ARBA" id="ARBA00023274"/>
    </source>
</evidence>
<accession>A0A1G1VLZ8</accession>
<dbReference type="GO" id="GO:0005840">
    <property type="term" value="C:ribosome"/>
    <property type="evidence" value="ECO:0007669"/>
    <property type="project" value="UniProtKB-KW"/>
</dbReference>
<dbReference type="Gene3D" id="3.30.420.100">
    <property type="match status" value="1"/>
</dbReference>
<dbReference type="GO" id="GO:0006412">
    <property type="term" value="P:translation"/>
    <property type="evidence" value="ECO:0007669"/>
    <property type="project" value="UniProtKB-UniRule"/>
</dbReference>
<dbReference type="GO" id="GO:1990904">
    <property type="term" value="C:ribonucleoprotein complex"/>
    <property type="evidence" value="ECO:0007669"/>
    <property type="project" value="UniProtKB-KW"/>
</dbReference>
<keyword evidence="4 7" id="KW-0689">Ribosomal protein</keyword>
<comment type="caution">
    <text evidence="8">The sequence shown here is derived from an EMBL/GenBank/DDBJ whole genome shotgun (WGS) entry which is preliminary data.</text>
</comment>
<comment type="function">
    <text evidence="7">This is one of the proteins that bind and probably mediate the attachment of the 5S RNA into the large ribosomal subunit, where it forms part of the central protuberance.</text>
</comment>
<evidence type="ECO:0000313" key="8">
    <source>
        <dbReference type="EMBL" id="OGY16364.1"/>
    </source>
</evidence>
<dbReference type="GO" id="GO:0008097">
    <property type="term" value="F:5S rRNA binding"/>
    <property type="evidence" value="ECO:0007669"/>
    <property type="project" value="TreeGrafter"/>
</dbReference>
<dbReference type="GO" id="GO:0003735">
    <property type="term" value="F:structural constituent of ribosome"/>
    <property type="evidence" value="ECO:0007669"/>
    <property type="project" value="InterPro"/>
</dbReference>
<gene>
    <name evidence="7" type="primary">rplR</name>
    <name evidence="8" type="ORF">A2785_00220</name>
</gene>
<protein>
    <recommendedName>
        <fullName evidence="6 7">Large ribosomal subunit protein uL18</fullName>
    </recommendedName>
</protein>
<keyword evidence="3 7" id="KW-0694">RNA-binding</keyword>
<dbReference type="EMBL" id="MHCI01000017">
    <property type="protein sequence ID" value="OGY16364.1"/>
    <property type="molecule type" value="Genomic_DNA"/>
</dbReference>
<comment type="subunit">
    <text evidence="7">Part of the 50S ribosomal subunit; part of the 5S rRNA/L5/L18/L25 subcomplex. Contacts the 5S and 23S rRNAs.</text>
</comment>
<dbReference type="CDD" id="cd00432">
    <property type="entry name" value="Ribosomal_L18_L5e"/>
    <property type="match status" value="1"/>
</dbReference>
<dbReference type="InterPro" id="IPR057268">
    <property type="entry name" value="Ribosomal_L18"/>
</dbReference>
<dbReference type="HAMAP" id="MF_01337_B">
    <property type="entry name" value="Ribosomal_uL18_B"/>
    <property type="match status" value="1"/>
</dbReference>
<sequence length="140" mass="15303">MKYQSLAKTRRAMRVRAKIRETANRPRLSVFRSGKFTYAQIISDEKGITLVSVSEKELKASKVSNSVNKPAGKAKLTTEKSPAAAVQAGKTQRALALGALLAKKAAEKGIKEVSFDRGHYRYHGRIKALADSARQGGLIF</sequence>
<dbReference type="InterPro" id="IPR004389">
    <property type="entry name" value="Ribosomal_uL18_bac-type"/>
</dbReference>
<dbReference type="Pfam" id="PF00861">
    <property type="entry name" value="Ribosomal_L18p"/>
    <property type="match status" value="1"/>
</dbReference>
<dbReference type="Proteomes" id="UP000179069">
    <property type="component" value="Unassembled WGS sequence"/>
</dbReference>
<evidence type="ECO:0000256" key="6">
    <source>
        <dbReference type="ARBA" id="ARBA00035197"/>
    </source>
</evidence>
<dbReference type="GO" id="GO:0005737">
    <property type="term" value="C:cytoplasm"/>
    <property type="evidence" value="ECO:0007669"/>
    <property type="project" value="UniProtKB-ARBA"/>
</dbReference>
<keyword evidence="2 7" id="KW-0699">rRNA-binding</keyword>
<evidence type="ECO:0000256" key="2">
    <source>
        <dbReference type="ARBA" id="ARBA00022730"/>
    </source>
</evidence>
<evidence type="ECO:0000256" key="4">
    <source>
        <dbReference type="ARBA" id="ARBA00022980"/>
    </source>
</evidence>
<name>A0A1G1VLZ8_9BACT</name>
<dbReference type="PANTHER" id="PTHR12899">
    <property type="entry name" value="39S RIBOSOMAL PROTEIN L18, MITOCHONDRIAL"/>
    <property type="match status" value="1"/>
</dbReference>
<proteinExistence type="inferred from homology"/>
<evidence type="ECO:0000256" key="3">
    <source>
        <dbReference type="ARBA" id="ARBA00022884"/>
    </source>
</evidence>
<dbReference type="AlphaFoldDB" id="A0A1G1VLZ8"/>
<evidence type="ECO:0000313" key="9">
    <source>
        <dbReference type="Proteomes" id="UP000179069"/>
    </source>
</evidence>
<dbReference type="SUPFAM" id="SSF53137">
    <property type="entry name" value="Translational machinery components"/>
    <property type="match status" value="1"/>
</dbReference>
<organism evidence="8 9">
    <name type="scientific">Candidatus Chisholmbacteria bacterium RIFCSPHIGHO2_01_FULL_49_18</name>
    <dbReference type="NCBI Taxonomy" id="1797590"/>
    <lineage>
        <taxon>Bacteria</taxon>
        <taxon>Candidatus Chisholmiibacteriota</taxon>
    </lineage>
</organism>